<dbReference type="EMBL" id="WIGN01000426">
    <property type="protein sequence ID" value="KAF6793738.1"/>
    <property type="molecule type" value="Genomic_DNA"/>
</dbReference>
<dbReference type="Proteomes" id="UP000652219">
    <property type="component" value="Unassembled WGS sequence"/>
</dbReference>
<evidence type="ECO:0000256" key="1">
    <source>
        <dbReference type="ARBA" id="ARBA00022450"/>
    </source>
</evidence>
<dbReference type="PANTHER" id="PTHR24096:SF267">
    <property type="entry name" value="MALONATE--COA LIGASE ACSF3, MITOCHONDRIAL"/>
    <property type="match status" value="1"/>
</dbReference>
<dbReference type="Gene3D" id="3.30.300.30">
    <property type="match status" value="1"/>
</dbReference>
<dbReference type="Gene3D" id="3.40.50.1820">
    <property type="entry name" value="alpha/beta hydrolase"/>
    <property type="match status" value="1"/>
</dbReference>
<evidence type="ECO:0000313" key="5">
    <source>
        <dbReference type="EMBL" id="KAF6793738.1"/>
    </source>
</evidence>
<dbReference type="SUPFAM" id="SSF56801">
    <property type="entry name" value="Acetyl-CoA synthetase-like"/>
    <property type="match status" value="1"/>
</dbReference>
<dbReference type="GO" id="GO:0031177">
    <property type="term" value="F:phosphopantetheine binding"/>
    <property type="evidence" value="ECO:0007669"/>
    <property type="project" value="InterPro"/>
</dbReference>
<dbReference type="SUPFAM" id="SSF53474">
    <property type="entry name" value="alpha/beta-Hydrolases"/>
    <property type="match status" value="1"/>
</dbReference>
<dbReference type="SMART" id="SM00824">
    <property type="entry name" value="PKS_TE"/>
    <property type="match status" value="1"/>
</dbReference>
<dbReference type="PROSITE" id="PS00455">
    <property type="entry name" value="AMP_BINDING"/>
    <property type="match status" value="1"/>
</dbReference>
<dbReference type="PANTHER" id="PTHR24096">
    <property type="entry name" value="LONG-CHAIN-FATTY-ACID--COA LIGASE"/>
    <property type="match status" value="1"/>
</dbReference>
<dbReference type="Gene3D" id="1.10.1200.10">
    <property type="entry name" value="ACP-like"/>
    <property type="match status" value="1"/>
</dbReference>
<dbReference type="PROSITE" id="PS50075">
    <property type="entry name" value="CARRIER"/>
    <property type="match status" value="1"/>
</dbReference>
<evidence type="ECO:0000259" key="4">
    <source>
        <dbReference type="PROSITE" id="PS50075"/>
    </source>
</evidence>
<gene>
    <name evidence="5" type="ORF">CSOJ01_13866</name>
</gene>
<dbReference type="InterPro" id="IPR020806">
    <property type="entry name" value="PKS_PP-bd"/>
</dbReference>
<name>A0A8H6MJS6_9PEZI</name>
<feature type="region of interest" description="Disordered" evidence="3">
    <location>
        <begin position="1"/>
        <end position="23"/>
    </location>
</feature>
<dbReference type="GO" id="GO:0031957">
    <property type="term" value="F:very long-chain fatty acid-CoA ligase activity"/>
    <property type="evidence" value="ECO:0007669"/>
    <property type="project" value="TreeGrafter"/>
</dbReference>
<dbReference type="InterPro" id="IPR020802">
    <property type="entry name" value="TesA-like"/>
</dbReference>
<dbReference type="AlphaFoldDB" id="A0A8H6MJS6"/>
<protein>
    <submittedName>
        <fullName evidence="5">Nonribosomal peptide synthetase</fullName>
    </submittedName>
</protein>
<accession>A0A8H6MJS6</accession>
<dbReference type="InterPro" id="IPR000873">
    <property type="entry name" value="AMP-dep_synth/lig_dom"/>
</dbReference>
<comment type="caution">
    <text evidence="5">The sequence shown here is derived from an EMBL/GenBank/DDBJ whole genome shotgun (WGS) entry which is preliminary data.</text>
</comment>
<dbReference type="InterPro" id="IPR042099">
    <property type="entry name" value="ANL_N_sf"/>
</dbReference>
<evidence type="ECO:0000256" key="2">
    <source>
        <dbReference type="ARBA" id="ARBA00022553"/>
    </source>
</evidence>
<keyword evidence="6" id="KW-1185">Reference proteome</keyword>
<dbReference type="SMART" id="SM00823">
    <property type="entry name" value="PKS_PP"/>
    <property type="match status" value="1"/>
</dbReference>
<dbReference type="Gene3D" id="3.40.50.12780">
    <property type="entry name" value="N-terminal domain of ligase-like"/>
    <property type="match status" value="1"/>
</dbReference>
<dbReference type="InterPro" id="IPR036736">
    <property type="entry name" value="ACP-like_sf"/>
</dbReference>
<organism evidence="5 6">
    <name type="scientific">Colletotrichum sojae</name>
    <dbReference type="NCBI Taxonomy" id="2175907"/>
    <lineage>
        <taxon>Eukaryota</taxon>
        <taxon>Fungi</taxon>
        <taxon>Dikarya</taxon>
        <taxon>Ascomycota</taxon>
        <taxon>Pezizomycotina</taxon>
        <taxon>Sordariomycetes</taxon>
        <taxon>Hypocreomycetidae</taxon>
        <taxon>Glomerellales</taxon>
        <taxon>Glomerellaceae</taxon>
        <taxon>Colletotrichum</taxon>
        <taxon>Colletotrichum orchidearum species complex</taxon>
    </lineage>
</organism>
<keyword evidence="1" id="KW-0596">Phosphopantetheine</keyword>
<reference evidence="5 6" key="1">
    <citation type="journal article" date="2020" name="Phytopathology">
        <title>Genome Sequence Resources of Colletotrichum truncatum, C. plurivorum, C. musicola, and C. sojae: Four Species Pathogenic to Soybean (Glycine max).</title>
        <authorList>
            <person name="Rogerio F."/>
            <person name="Boufleur T.R."/>
            <person name="Ciampi-Guillardi M."/>
            <person name="Sukno S.A."/>
            <person name="Thon M.R."/>
            <person name="Massola Junior N.S."/>
            <person name="Baroncelli R."/>
        </authorList>
    </citation>
    <scope>NUCLEOTIDE SEQUENCE [LARGE SCALE GENOMIC DNA]</scope>
    <source>
        <strain evidence="5 6">LFN0009</strain>
    </source>
</reference>
<keyword evidence="2" id="KW-0597">Phosphoprotein</keyword>
<proteinExistence type="predicted"/>
<dbReference type="InterPro" id="IPR001031">
    <property type="entry name" value="Thioesterase"/>
</dbReference>
<feature type="domain" description="Carrier" evidence="4">
    <location>
        <begin position="607"/>
        <end position="686"/>
    </location>
</feature>
<dbReference type="Pfam" id="PF00501">
    <property type="entry name" value="AMP-binding"/>
    <property type="match status" value="1"/>
</dbReference>
<evidence type="ECO:0000256" key="3">
    <source>
        <dbReference type="SAM" id="MobiDB-lite"/>
    </source>
</evidence>
<dbReference type="InterPro" id="IPR045851">
    <property type="entry name" value="AMP-bd_C_sf"/>
</dbReference>
<dbReference type="InterPro" id="IPR020845">
    <property type="entry name" value="AMP-binding_CS"/>
</dbReference>
<dbReference type="GO" id="GO:0006633">
    <property type="term" value="P:fatty acid biosynthetic process"/>
    <property type="evidence" value="ECO:0007669"/>
    <property type="project" value="TreeGrafter"/>
</dbReference>
<dbReference type="Pfam" id="PF00550">
    <property type="entry name" value="PP-binding"/>
    <property type="match status" value="1"/>
</dbReference>
<sequence>MAPHIQDDVPYLAGPPRTEAFPPAKVLPSTTLESLESVNSLEQLLKRASSSNGGLVFYSDEDGESKPTTMSYRELLADARDKARLIRSRMKTESHEKVLLLHFDSHRDNILWFWAATIAGRLPAISLPLGNNTTQRKKHLAHLHSMLGGPVIFTTETLSKEFLHVGLDQLDLCVVETLQRTQESNDEDMHELSSTQSQQPKAGNGLAALMLTSGSTGNVKAVPLRHQQVLASIQGKSKHHGTQLGDVFLNWVGLDHVASLTEVHLHAMSLGATQVHVPASTVLRDPLQFVRLLDTHRVAYTFAPNFFLAMVRDRLTASPNFKADLSNLRALISGGESNPTETCREITQELNRLSSKGEVIRPGFGMTETCAGSIYSLSCPSSDLAQSVEFASLGTCVPGIQMRVMSLDSPGEQAARGEAGELQVSGPVVFDGYYSNEQATKEAFTPDGWFVTDDLARIDDAGNLHLAGRARDSIIVNGVKWSAAALESALEDERIPGLTPSFTVCIPTRAPGSPTESVAVIYSPTFAPDDTCARSQTAKAIGKVVSLITGRSPARIVPLPQSMLEKSSLGKISRARLRTALERGDFAAIESENDRLLEEHRQSSRRAAETPNEKIVQAALAGLLGVPAEEVDAEASIFDLGIDSMHLIRLKSVIQKESGVQVDIPMSVLLTEPSIVAIASALDGLASQPATAYTPIVPLQPHGSGTPLFCIHPGSGDILVFIALAAHLPTRPVYALRSRGYNPGERFFHSIRETAETYAASIRAIQPEGPYAVAGYSLGSTLAFEVGKVLEAQGQEVRFLASVDYPPHIAGYVQTLDWTDVLVHIAFFLELIDEPTMDDIPPLLRELGREGALAHILEIGDRERAEALAVDAERLGLIADIAENFRINVKDYEPLGNVENLDIFVADPPSYAAKDRQDWRENRLGRWVNFARKDAEFHECPGIHAKMLNREHMADFAKIFKAAMRRRGV</sequence>
<dbReference type="Pfam" id="PF00975">
    <property type="entry name" value="Thioesterase"/>
    <property type="match status" value="1"/>
</dbReference>
<dbReference type="InterPro" id="IPR029058">
    <property type="entry name" value="AB_hydrolase_fold"/>
</dbReference>
<dbReference type="SUPFAM" id="SSF47336">
    <property type="entry name" value="ACP-like"/>
    <property type="match status" value="1"/>
</dbReference>
<evidence type="ECO:0000313" key="6">
    <source>
        <dbReference type="Proteomes" id="UP000652219"/>
    </source>
</evidence>
<dbReference type="InterPro" id="IPR009081">
    <property type="entry name" value="PP-bd_ACP"/>
</dbReference>